<accession>A0ABT0ZL60</accession>
<evidence type="ECO:0000313" key="5">
    <source>
        <dbReference type="Proteomes" id="UP001523219"/>
    </source>
</evidence>
<gene>
    <name evidence="4" type="ORF">NGF19_26690</name>
</gene>
<feature type="region of interest" description="Disordered" evidence="1">
    <location>
        <begin position="26"/>
        <end position="71"/>
    </location>
</feature>
<dbReference type="InterPro" id="IPR025326">
    <property type="entry name" value="DUF4232"/>
</dbReference>
<name>A0ABT0ZL60_9ACTN</name>
<dbReference type="PROSITE" id="PS51257">
    <property type="entry name" value="PROKAR_LIPOPROTEIN"/>
    <property type="match status" value="1"/>
</dbReference>
<feature type="chain" id="PRO_5047450446" evidence="2">
    <location>
        <begin position="27"/>
        <end position="209"/>
    </location>
</feature>
<sequence>MRTALRENLALGAVAALALALSACNGGESTNSASAPADSGPGTGTEDSKAAKGQQSEGMRPSRGAKKSPECKATSLGYALKREFAGQQGDHLLITAVNKSGTACTVRKFPIVTPDKAGGNVPLDRKQDDQPTQPVLVPAGGTVYSAILIYDPKAGDGRFSSVRLSLAMNNVEDSRAFVTLKTPGEVKYATKERDSLTVLSWNSGKPYDF</sequence>
<evidence type="ECO:0000256" key="1">
    <source>
        <dbReference type="SAM" id="MobiDB-lite"/>
    </source>
</evidence>
<comment type="caution">
    <text evidence="4">The sequence shown here is derived from an EMBL/GenBank/DDBJ whole genome shotgun (WGS) entry which is preliminary data.</text>
</comment>
<keyword evidence="2" id="KW-0732">Signal</keyword>
<keyword evidence="5" id="KW-1185">Reference proteome</keyword>
<evidence type="ECO:0000256" key="2">
    <source>
        <dbReference type="SAM" id="SignalP"/>
    </source>
</evidence>
<dbReference type="Pfam" id="PF14016">
    <property type="entry name" value="DUF4232"/>
    <property type="match status" value="1"/>
</dbReference>
<feature type="signal peptide" evidence="2">
    <location>
        <begin position="1"/>
        <end position="26"/>
    </location>
</feature>
<reference evidence="4 5" key="1">
    <citation type="submission" date="2022-05" db="EMBL/GenBank/DDBJ databases">
        <title>Streptomyces sp. nov. RY43-2 isolated from soil of a peat swamp forest.</title>
        <authorList>
            <person name="Kanchanasin P."/>
            <person name="Tanasupawat S."/>
            <person name="Phongsopitanun W."/>
        </authorList>
    </citation>
    <scope>NUCLEOTIDE SEQUENCE [LARGE SCALE GENOMIC DNA]</scope>
    <source>
        <strain evidence="4 5">RY43-2</strain>
    </source>
</reference>
<proteinExistence type="predicted"/>
<feature type="domain" description="DUF4232" evidence="3">
    <location>
        <begin position="71"/>
        <end position="201"/>
    </location>
</feature>
<evidence type="ECO:0000259" key="3">
    <source>
        <dbReference type="Pfam" id="PF14016"/>
    </source>
</evidence>
<organism evidence="4 5">
    <name type="scientific">Streptomyces macrolidinus</name>
    <dbReference type="NCBI Taxonomy" id="2952607"/>
    <lineage>
        <taxon>Bacteria</taxon>
        <taxon>Bacillati</taxon>
        <taxon>Actinomycetota</taxon>
        <taxon>Actinomycetes</taxon>
        <taxon>Kitasatosporales</taxon>
        <taxon>Streptomycetaceae</taxon>
        <taxon>Streptomyces</taxon>
    </lineage>
</organism>
<protein>
    <submittedName>
        <fullName evidence="4">DUF4232 domain-containing protein</fullName>
    </submittedName>
</protein>
<dbReference type="Proteomes" id="UP001523219">
    <property type="component" value="Unassembled WGS sequence"/>
</dbReference>
<dbReference type="RefSeq" id="WP_252428117.1">
    <property type="nucleotide sequence ID" value="NZ_JAMWMR010000033.1"/>
</dbReference>
<evidence type="ECO:0000313" key="4">
    <source>
        <dbReference type="EMBL" id="MCN9244330.1"/>
    </source>
</evidence>
<dbReference type="EMBL" id="JAMWMR010000033">
    <property type="protein sequence ID" value="MCN9244330.1"/>
    <property type="molecule type" value="Genomic_DNA"/>
</dbReference>